<dbReference type="EMBL" id="ASPP01006417">
    <property type="protein sequence ID" value="ETO28862.1"/>
    <property type="molecule type" value="Genomic_DNA"/>
</dbReference>
<keyword evidence="1" id="KW-0472">Membrane</keyword>
<keyword evidence="3" id="KW-0489">Methyltransferase</keyword>
<gene>
    <name evidence="3" type="ORF">RFI_08260</name>
</gene>
<dbReference type="Gene3D" id="3.40.50.1110">
    <property type="entry name" value="SGNH hydrolase"/>
    <property type="match status" value="1"/>
</dbReference>
<evidence type="ECO:0000259" key="2">
    <source>
        <dbReference type="Pfam" id="PF13472"/>
    </source>
</evidence>
<dbReference type="Pfam" id="PF13472">
    <property type="entry name" value="Lipase_GDSL_2"/>
    <property type="match status" value="1"/>
</dbReference>
<name>X6NUD5_RETFI</name>
<dbReference type="PANTHER" id="PTHR30383:SF29">
    <property type="entry name" value="SGNH HYDROLASE-TYPE ESTERASE DOMAIN-CONTAINING PROTEIN"/>
    <property type="match status" value="1"/>
</dbReference>
<evidence type="ECO:0000256" key="1">
    <source>
        <dbReference type="SAM" id="Phobius"/>
    </source>
</evidence>
<dbReference type="AlphaFoldDB" id="X6NUD5"/>
<organism evidence="3 4">
    <name type="scientific">Reticulomyxa filosa</name>
    <dbReference type="NCBI Taxonomy" id="46433"/>
    <lineage>
        <taxon>Eukaryota</taxon>
        <taxon>Sar</taxon>
        <taxon>Rhizaria</taxon>
        <taxon>Retaria</taxon>
        <taxon>Foraminifera</taxon>
        <taxon>Monothalamids</taxon>
        <taxon>Reticulomyxidae</taxon>
        <taxon>Reticulomyxa</taxon>
    </lineage>
</organism>
<protein>
    <submittedName>
        <fullName evidence="3">Methylated-DNA--protein-cysteinemethyltransferase</fullName>
    </submittedName>
</protein>
<keyword evidence="1" id="KW-0812">Transmembrane</keyword>
<dbReference type="PANTHER" id="PTHR30383">
    <property type="entry name" value="THIOESTERASE 1/PROTEASE 1/LYSOPHOSPHOLIPASE L1"/>
    <property type="match status" value="1"/>
</dbReference>
<dbReference type="GO" id="GO:0032259">
    <property type="term" value="P:methylation"/>
    <property type="evidence" value="ECO:0007669"/>
    <property type="project" value="UniProtKB-KW"/>
</dbReference>
<feature type="transmembrane region" description="Helical" evidence="1">
    <location>
        <begin position="14"/>
        <end position="32"/>
    </location>
</feature>
<comment type="caution">
    <text evidence="3">The sequence shown here is derived from an EMBL/GenBank/DDBJ whole genome shotgun (WGS) entry which is preliminary data.</text>
</comment>
<evidence type="ECO:0000313" key="4">
    <source>
        <dbReference type="Proteomes" id="UP000023152"/>
    </source>
</evidence>
<dbReference type="GO" id="GO:0008168">
    <property type="term" value="F:methyltransferase activity"/>
    <property type="evidence" value="ECO:0007669"/>
    <property type="project" value="UniProtKB-KW"/>
</dbReference>
<dbReference type="Proteomes" id="UP000023152">
    <property type="component" value="Unassembled WGS sequence"/>
</dbReference>
<sequence>MSQKQEHNVNWKNLGLLGVVAIGSFLLGHLSTGNWQNRQFSRSCSANDKQRVLIIGDSITWGYSPEVDVAEKRLPYGERYTSVLRKKLDENIELVIEGLNGRTVAQPNRELLKHPYSHSTMDCIHILLHSHKPLDCVVVLLGLNDCKSIFKYTLETLKADMRKLIEIILKSEVWRCGAKPAKPKVVLLSPPPVREINAVNKEWDFTENSIALSQQLHIAYAEIAEEYKDTVTFVNPNKEWSVNTGTDSVHIDSKSNRRLGEGLADVIDRVLSAGVDNNKECVNFSNTKLTTNTVVFLFAKQISTKEVHLRKMNLFNGKFLGKLFETLR</sequence>
<accession>X6NUD5</accession>
<dbReference type="SUPFAM" id="SSF52266">
    <property type="entry name" value="SGNH hydrolase"/>
    <property type="match status" value="1"/>
</dbReference>
<keyword evidence="4" id="KW-1185">Reference proteome</keyword>
<keyword evidence="3" id="KW-0808">Transferase</keyword>
<dbReference type="InterPro" id="IPR036514">
    <property type="entry name" value="SGNH_hydro_sf"/>
</dbReference>
<feature type="domain" description="SGNH hydrolase-type esterase" evidence="2">
    <location>
        <begin position="55"/>
        <end position="250"/>
    </location>
</feature>
<evidence type="ECO:0000313" key="3">
    <source>
        <dbReference type="EMBL" id="ETO28862.1"/>
    </source>
</evidence>
<dbReference type="InterPro" id="IPR051532">
    <property type="entry name" value="Ester_Hydrolysis_Enzymes"/>
</dbReference>
<dbReference type="InterPro" id="IPR013830">
    <property type="entry name" value="SGNH_hydro"/>
</dbReference>
<proteinExistence type="predicted"/>
<dbReference type="OrthoDB" id="202188at2759"/>
<reference evidence="3 4" key="1">
    <citation type="journal article" date="2013" name="Curr. Biol.">
        <title>The Genome of the Foraminiferan Reticulomyxa filosa.</title>
        <authorList>
            <person name="Glockner G."/>
            <person name="Hulsmann N."/>
            <person name="Schleicher M."/>
            <person name="Noegel A.A."/>
            <person name="Eichinger L."/>
            <person name="Gallinger C."/>
            <person name="Pawlowski J."/>
            <person name="Sierra R."/>
            <person name="Euteneuer U."/>
            <person name="Pillet L."/>
            <person name="Moustafa A."/>
            <person name="Platzer M."/>
            <person name="Groth M."/>
            <person name="Szafranski K."/>
            <person name="Schliwa M."/>
        </authorList>
    </citation>
    <scope>NUCLEOTIDE SEQUENCE [LARGE SCALE GENOMIC DNA]</scope>
</reference>
<keyword evidence="1" id="KW-1133">Transmembrane helix</keyword>